<evidence type="ECO:0000313" key="1">
    <source>
        <dbReference type="EMBL" id="KAJ1370061.1"/>
    </source>
</evidence>
<reference evidence="1" key="1">
    <citation type="submission" date="2021-06" db="EMBL/GenBank/DDBJ databases">
        <title>Parelaphostrongylus tenuis whole genome reference sequence.</title>
        <authorList>
            <person name="Garwood T.J."/>
            <person name="Larsen P.A."/>
            <person name="Fountain-Jones N.M."/>
            <person name="Garbe J.R."/>
            <person name="Macchietto M.G."/>
            <person name="Kania S.A."/>
            <person name="Gerhold R.W."/>
            <person name="Richards J.E."/>
            <person name="Wolf T.M."/>
        </authorList>
    </citation>
    <scope>NUCLEOTIDE SEQUENCE</scope>
    <source>
        <strain evidence="1">MNPRO001-30</strain>
        <tissue evidence="1">Meninges</tissue>
    </source>
</reference>
<gene>
    <name evidence="1" type="primary">LRP6_2</name>
    <name evidence="1" type="ORF">KIN20_031700</name>
</gene>
<accession>A0AAD5R5Z7</accession>
<dbReference type="Proteomes" id="UP001196413">
    <property type="component" value="Unassembled WGS sequence"/>
</dbReference>
<proteinExistence type="predicted"/>
<dbReference type="EMBL" id="JAHQIW010006723">
    <property type="protein sequence ID" value="KAJ1370061.1"/>
    <property type="molecule type" value="Genomic_DNA"/>
</dbReference>
<keyword evidence="1" id="KW-0449">Lipoprotein</keyword>
<dbReference type="Gene3D" id="2.120.10.30">
    <property type="entry name" value="TolB, C-terminal domain"/>
    <property type="match status" value="1"/>
</dbReference>
<evidence type="ECO:0000313" key="2">
    <source>
        <dbReference type="Proteomes" id="UP001196413"/>
    </source>
</evidence>
<keyword evidence="2" id="KW-1185">Reference proteome</keyword>
<dbReference type="Gene3D" id="2.10.25.10">
    <property type="entry name" value="Laminin"/>
    <property type="match status" value="1"/>
</dbReference>
<protein>
    <submittedName>
        <fullName evidence="1">Low-density lipoprotein receptor- protein 6</fullName>
    </submittedName>
</protein>
<sequence length="364" mass="40542">MCSNISDLLIFHGNSPNYSSPCMYEQSHCPQLCLATSQTERTCLCSDHFVFDQYSLICKAPENIIVSGSENGFVVMNLRRLADQTVSYQEDPIVEFSLSSVGIPHSIAMDTSTRLIFWIDGKDPSKIKFSRLVFSSRTSTFTDRHNCSTFYSLAMDENGRALYASCYSKAGVGYIYAYRVQDIHSSSLELIGQIVSGSEVSLATGYSPVPRDLTVLPQANYLFYVDVSPFLSSPAIIQCQLDGRKCNAWLSKDLWPGTRIYADPVYLQLFYTCPSGIWSRDVGVASSSVRHHYVSSTANDYSVAPLDEKRILVAQITSSSSTIIELPYNRTIGLPKVLCSSKICWDLYTCMSRSQLFTSLSFSS</sequence>
<comment type="caution">
    <text evidence="1">The sequence shown here is derived from an EMBL/GenBank/DDBJ whole genome shotgun (WGS) entry which is preliminary data.</text>
</comment>
<dbReference type="InterPro" id="IPR050778">
    <property type="entry name" value="Cueball_EGF_LRP_Nidogen"/>
</dbReference>
<dbReference type="AlphaFoldDB" id="A0AAD5R5Z7"/>
<dbReference type="InterPro" id="IPR011042">
    <property type="entry name" value="6-blade_b-propeller_TolB-like"/>
</dbReference>
<dbReference type="SUPFAM" id="SSF63825">
    <property type="entry name" value="YWTD domain"/>
    <property type="match status" value="1"/>
</dbReference>
<name>A0AAD5R5Z7_PARTN</name>
<organism evidence="1 2">
    <name type="scientific">Parelaphostrongylus tenuis</name>
    <name type="common">Meningeal worm</name>
    <dbReference type="NCBI Taxonomy" id="148309"/>
    <lineage>
        <taxon>Eukaryota</taxon>
        <taxon>Metazoa</taxon>
        <taxon>Ecdysozoa</taxon>
        <taxon>Nematoda</taxon>
        <taxon>Chromadorea</taxon>
        <taxon>Rhabditida</taxon>
        <taxon>Rhabditina</taxon>
        <taxon>Rhabditomorpha</taxon>
        <taxon>Strongyloidea</taxon>
        <taxon>Metastrongylidae</taxon>
        <taxon>Parelaphostrongylus</taxon>
    </lineage>
</organism>
<keyword evidence="1" id="KW-0675">Receptor</keyword>
<dbReference type="PANTHER" id="PTHR46513">
    <property type="entry name" value="VITELLOGENIN RECEPTOR-LIKE PROTEIN-RELATED-RELATED"/>
    <property type="match status" value="1"/>
</dbReference>